<keyword evidence="2" id="KW-1185">Reference proteome</keyword>
<reference evidence="1 2" key="1">
    <citation type="submission" date="2024-11" db="EMBL/GenBank/DDBJ databases">
        <title>A near-complete genome assembly of Cinchona calisaya.</title>
        <authorList>
            <person name="Lian D.C."/>
            <person name="Zhao X.W."/>
            <person name="Wei L."/>
        </authorList>
    </citation>
    <scope>NUCLEOTIDE SEQUENCE [LARGE SCALE GENOMIC DNA]</scope>
    <source>
        <tissue evidence="1">Nenye</tissue>
    </source>
</reference>
<evidence type="ECO:0000313" key="2">
    <source>
        <dbReference type="Proteomes" id="UP001630127"/>
    </source>
</evidence>
<sequence length="97" mass="11013">MKREWERLGLEENGRLVVMEALRMVVTSEGFVVVEALRVVMTGERFVAAENGSDEGGGFLIFFNSILSKKNVRVVACHRCHNHLTVETELKNEKVHK</sequence>
<protein>
    <submittedName>
        <fullName evidence="1">Uncharacterized protein</fullName>
    </submittedName>
</protein>
<gene>
    <name evidence="1" type="ORF">ACH5RR_004967</name>
</gene>
<dbReference type="Proteomes" id="UP001630127">
    <property type="component" value="Unassembled WGS sequence"/>
</dbReference>
<dbReference type="AlphaFoldDB" id="A0ABD3AZ87"/>
<dbReference type="EMBL" id="JBJUIK010000002">
    <property type="protein sequence ID" value="KAL3536506.1"/>
    <property type="molecule type" value="Genomic_DNA"/>
</dbReference>
<evidence type="ECO:0000313" key="1">
    <source>
        <dbReference type="EMBL" id="KAL3536506.1"/>
    </source>
</evidence>
<name>A0ABD3AZ87_9GENT</name>
<accession>A0ABD3AZ87</accession>
<organism evidence="1 2">
    <name type="scientific">Cinchona calisaya</name>
    <dbReference type="NCBI Taxonomy" id="153742"/>
    <lineage>
        <taxon>Eukaryota</taxon>
        <taxon>Viridiplantae</taxon>
        <taxon>Streptophyta</taxon>
        <taxon>Embryophyta</taxon>
        <taxon>Tracheophyta</taxon>
        <taxon>Spermatophyta</taxon>
        <taxon>Magnoliopsida</taxon>
        <taxon>eudicotyledons</taxon>
        <taxon>Gunneridae</taxon>
        <taxon>Pentapetalae</taxon>
        <taxon>asterids</taxon>
        <taxon>lamiids</taxon>
        <taxon>Gentianales</taxon>
        <taxon>Rubiaceae</taxon>
        <taxon>Cinchonoideae</taxon>
        <taxon>Cinchoneae</taxon>
        <taxon>Cinchona</taxon>
    </lineage>
</organism>
<comment type="caution">
    <text evidence="1">The sequence shown here is derived from an EMBL/GenBank/DDBJ whole genome shotgun (WGS) entry which is preliminary data.</text>
</comment>
<proteinExistence type="predicted"/>